<name>A0A382XCE7_9ZZZZ</name>
<sequence>MSSIAKTLSEVFSCSLLDENRDLLTKQMLEHMRNKTQEYQRQHLAKVS</sequence>
<dbReference type="SUPFAM" id="SSF64383">
    <property type="entry name" value="Cell-division protein ZipA, C-terminal domain"/>
    <property type="match status" value="1"/>
</dbReference>
<dbReference type="EMBL" id="UINC01166507">
    <property type="protein sequence ID" value="SVD68500.1"/>
    <property type="molecule type" value="Genomic_DNA"/>
</dbReference>
<dbReference type="InterPro" id="IPR036765">
    <property type="entry name" value="ZipA_FtsZ-bd_C_sf"/>
</dbReference>
<reference evidence="1" key="1">
    <citation type="submission" date="2018-05" db="EMBL/GenBank/DDBJ databases">
        <authorList>
            <person name="Lanie J.A."/>
            <person name="Ng W.-L."/>
            <person name="Kazmierczak K.M."/>
            <person name="Andrzejewski T.M."/>
            <person name="Davidsen T.M."/>
            <person name="Wayne K.J."/>
            <person name="Tettelin H."/>
            <person name="Glass J.I."/>
            <person name="Rusch D."/>
            <person name="Podicherti R."/>
            <person name="Tsui H.-C.T."/>
            <person name="Winkler M.E."/>
        </authorList>
    </citation>
    <scope>NUCLEOTIDE SEQUENCE</scope>
</reference>
<protein>
    <submittedName>
        <fullName evidence="1">Uncharacterized protein</fullName>
    </submittedName>
</protein>
<organism evidence="1">
    <name type="scientific">marine metagenome</name>
    <dbReference type="NCBI Taxonomy" id="408172"/>
    <lineage>
        <taxon>unclassified sequences</taxon>
        <taxon>metagenomes</taxon>
        <taxon>ecological metagenomes</taxon>
    </lineage>
</organism>
<dbReference type="GO" id="GO:0090529">
    <property type="term" value="P:cell septum assembly"/>
    <property type="evidence" value="ECO:0007669"/>
    <property type="project" value="InterPro"/>
</dbReference>
<gene>
    <name evidence="1" type="ORF">METZ01_LOCUS421354</name>
</gene>
<accession>A0A382XCE7</accession>
<dbReference type="Gene3D" id="3.30.1400.10">
    <property type="entry name" value="ZipA, C-terminal FtsZ-binding domain"/>
    <property type="match status" value="1"/>
</dbReference>
<evidence type="ECO:0000313" key="1">
    <source>
        <dbReference type="EMBL" id="SVD68500.1"/>
    </source>
</evidence>
<proteinExistence type="predicted"/>
<dbReference type="AlphaFoldDB" id="A0A382XCE7"/>